<protein>
    <submittedName>
        <fullName evidence="6">TetR/AcrR family transcriptional regulator</fullName>
    </submittedName>
</protein>
<sequence>MLESANTRPDVDGRATRWDAHKTRRRRQLLDAAVTAIETLGPTVGVKQIAEQAGVPRSVLYRHFADRADLDEQISQRIVDLLQSQLAPTLRPRGTATEAIRRVVGTYLDWIEQHPHLYTFLGAHGRTPAGGSRVVAGTKAALAAQVAELFATATRTAGRDASFAPTVASGLVGFVDATVNHWLADKRRMISTEELAEYLTRSIWSVLDGNARALGIQIDPDRPISDLLDD</sequence>
<dbReference type="InterPro" id="IPR054129">
    <property type="entry name" value="DesT_TetR_C"/>
</dbReference>
<accession>A0ABW2C181</accession>
<name>A0ABW2C181_9PSEU</name>
<dbReference type="Proteomes" id="UP001596337">
    <property type="component" value="Unassembled WGS sequence"/>
</dbReference>
<evidence type="ECO:0000313" key="7">
    <source>
        <dbReference type="Proteomes" id="UP001596337"/>
    </source>
</evidence>
<gene>
    <name evidence="6" type="ORF">ACFQGD_17725</name>
</gene>
<dbReference type="InterPro" id="IPR050109">
    <property type="entry name" value="HTH-type_TetR-like_transc_reg"/>
</dbReference>
<evidence type="ECO:0000259" key="5">
    <source>
        <dbReference type="PROSITE" id="PS50977"/>
    </source>
</evidence>
<dbReference type="InterPro" id="IPR009057">
    <property type="entry name" value="Homeodomain-like_sf"/>
</dbReference>
<dbReference type="SUPFAM" id="SSF46689">
    <property type="entry name" value="Homeodomain-like"/>
    <property type="match status" value="1"/>
</dbReference>
<keyword evidence="2 4" id="KW-0238">DNA-binding</keyword>
<dbReference type="Pfam" id="PF00440">
    <property type="entry name" value="TetR_N"/>
    <property type="match status" value="1"/>
</dbReference>
<evidence type="ECO:0000256" key="2">
    <source>
        <dbReference type="ARBA" id="ARBA00023125"/>
    </source>
</evidence>
<feature type="DNA-binding region" description="H-T-H motif" evidence="4">
    <location>
        <begin position="45"/>
        <end position="64"/>
    </location>
</feature>
<dbReference type="PRINTS" id="PR00455">
    <property type="entry name" value="HTHTETR"/>
</dbReference>
<evidence type="ECO:0000256" key="4">
    <source>
        <dbReference type="PROSITE-ProRule" id="PRU00335"/>
    </source>
</evidence>
<keyword evidence="1" id="KW-0805">Transcription regulation</keyword>
<dbReference type="PROSITE" id="PS50977">
    <property type="entry name" value="HTH_TETR_2"/>
    <property type="match status" value="1"/>
</dbReference>
<dbReference type="Gene3D" id="1.10.357.10">
    <property type="entry name" value="Tetracycline Repressor, domain 2"/>
    <property type="match status" value="1"/>
</dbReference>
<evidence type="ECO:0000256" key="3">
    <source>
        <dbReference type="ARBA" id="ARBA00023163"/>
    </source>
</evidence>
<reference evidence="7" key="1">
    <citation type="journal article" date="2019" name="Int. J. Syst. Evol. Microbiol.">
        <title>The Global Catalogue of Microorganisms (GCM) 10K type strain sequencing project: providing services to taxonomists for standard genome sequencing and annotation.</title>
        <authorList>
            <consortium name="The Broad Institute Genomics Platform"/>
            <consortium name="The Broad Institute Genome Sequencing Center for Infectious Disease"/>
            <person name="Wu L."/>
            <person name="Ma J."/>
        </authorList>
    </citation>
    <scope>NUCLEOTIDE SEQUENCE [LARGE SCALE GENOMIC DNA]</scope>
    <source>
        <strain evidence="7">KCTC 32255</strain>
    </source>
</reference>
<keyword evidence="7" id="KW-1185">Reference proteome</keyword>
<dbReference type="InterPro" id="IPR001647">
    <property type="entry name" value="HTH_TetR"/>
</dbReference>
<dbReference type="RefSeq" id="WP_345403005.1">
    <property type="nucleotide sequence ID" value="NZ_BAABLA010000113.1"/>
</dbReference>
<dbReference type="EMBL" id="JBHSXX010000001">
    <property type="protein sequence ID" value="MFC6868986.1"/>
    <property type="molecule type" value="Genomic_DNA"/>
</dbReference>
<evidence type="ECO:0000256" key="1">
    <source>
        <dbReference type="ARBA" id="ARBA00023015"/>
    </source>
</evidence>
<proteinExistence type="predicted"/>
<dbReference type="PANTHER" id="PTHR30055:SF160">
    <property type="entry name" value="TRANSCRIPTIONAL REGULATORY PROTEIN (PROBABLY ASNC-FAMILY)-RELATED"/>
    <property type="match status" value="1"/>
</dbReference>
<comment type="caution">
    <text evidence="6">The sequence shown here is derived from an EMBL/GenBank/DDBJ whole genome shotgun (WGS) entry which is preliminary data.</text>
</comment>
<evidence type="ECO:0000313" key="6">
    <source>
        <dbReference type="EMBL" id="MFC6868986.1"/>
    </source>
</evidence>
<dbReference type="SUPFAM" id="SSF48498">
    <property type="entry name" value="Tetracyclin repressor-like, C-terminal domain"/>
    <property type="match status" value="1"/>
</dbReference>
<dbReference type="PANTHER" id="PTHR30055">
    <property type="entry name" value="HTH-TYPE TRANSCRIPTIONAL REGULATOR RUTR"/>
    <property type="match status" value="1"/>
</dbReference>
<dbReference type="Pfam" id="PF21943">
    <property type="entry name" value="TetR_C_46"/>
    <property type="match status" value="1"/>
</dbReference>
<feature type="domain" description="HTH tetR-type" evidence="5">
    <location>
        <begin position="23"/>
        <end position="82"/>
    </location>
</feature>
<keyword evidence="3" id="KW-0804">Transcription</keyword>
<dbReference type="InterPro" id="IPR036271">
    <property type="entry name" value="Tet_transcr_reg_TetR-rel_C_sf"/>
</dbReference>
<organism evidence="6 7">
    <name type="scientific">Haloechinothrix salitolerans</name>
    <dbReference type="NCBI Taxonomy" id="926830"/>
    <lineage>
        <taxon>Bacteria</taxon>
        <taxon>Bacillati</taxon>
        <taxon>Actinomycetota</taxon>
        <taxon>Actinomycetes</taxon>
        <taxon>Pseudonocardiales</taxon>
        <taxon>Pseudonocardiaceae</taxon>
        <taxon>Haloechinothrix</taxon>
    </lineage>
</organism>